<organism evidence="1 2">
    <name type="scientific">Nyssa sinensis</name>
    <dbReference type="NCBI Taxonomy" id="561372"/>
    <lineage>
        <taxon>Eukaryota</taxon>
        <taxon>Viridiplantae</taxon>
        <taxon>Streptophyta</taxon>
        <taxon>Embryophyta</taxon>
        <taxon>Tracheophyta</taxon>
        <taxon>Spermatophyta</taxon>
        <taxon>Magnoliopsida</taxon>
        <taxon>eudicotyledons</taxon>
        <taxon>Gunneridae</taxon>
        <taxon>Pentapetalae</taxon>
        <taxon>asterids</taxon>
        <taxon>Cornales</taxon>
        <taxon>Nyssaceae</taxon>
        <taxon>Nyssa</taxon>
    </lineage>
</organism>
<keyword evidence="2" id="KW-1185">Reference proteome</keyword>
<dbReference type="AlphaFoldDB" id="A0A5J5B6V9"/>
<evidence type="ECO:0000313" key="2">
    <source>
        <dbReference type="Proteomes" id="UP000325577"/>
    </source>
</evidence>
<proteinExistence type="predicted"/>
<protein>
    <submittedName>
        <fullName evidence="1">Uncharacterized protein</fullName>
    </submittedName>
</protein>
<dbReference type="EMBL" id="CM018038">
    <property type="protein sequence ID" value="KAA8538290.1"/>
    <property type="molecule type" value="Genomic_DNA"/>
</dbReference>
<name>A0A5J5B6V9_9ASTE</name>
<dbReference type="Proteomes" id="UP000325577">
    <property type="component" value="Linkage Group LG15"/>
</dbReference>
<gene>
    <name evidence="1" type="ORF">F0562_027887</name>
</gene>
<reference evidence="1 2" key="1">
    <citation type="submission" date="2019-09" db="EMBL/GenBank/DDBJ databases">
        <title>A chromosome-level genome assembly of the Chinese tupelo Nyssa sinensis.</title>
        <authorList>
            <person name="Yang X."/>
            <person name="Kang M."/>
            <person name="Yang Y."/>
            <person name="Xiong H."/>
            <person name="Wang M."/>
            <person name="Zhang Z."/>
            <person name="Wang Z."/>
            <person name="Wu H."/>
            <person name="Ma T."/>
            <person name="Liu J."/>
            <person name="Xi Z."/>
        </authorList>
    </citation>
    <scope>NUCLEOTIDE SEQUENCE [LARGE SCALE GENOMIC DNA]</scope>
    <source>
        <strain evidence="1">J267</strain>
        <tissue evidence="1">Leaf</tissue>
    </source>
</reference>
<evidence type="ECO:0000313" key="1">
    <source>
        <dbReference type="EMBL" id="KAA8538290.1"/>
    </source>
</evidence>
<accession>A0A5J5B6V9</accession>
<sequence length="79" mass="8796">MSRGETSIHNTYSTLSWAELAEECEYIPQAPMDPQVEYRGFLEDPSFLMDFLHGGSSPPCFRGRAMHGGQGDVLVGEEE</sequence>